<dbReference type="RefSeq" id="XP_009067225.1">
    <property type="nucleotide sequence ID" value="XM_009068977.1"/>
</dbReference>
<name>V4B1G7_LOTGI</name>
<dbReference type="AlphaFoldDB" id="V4B1G7"/>
<protein>
    <submittedName>
        <fullName evidence="1">Uncharacterized protein</fullName>
    </submittedName>
</protein>
<gene>
    <name evidence="1" type="ORF">LOTGIDRAFT_170334</name>
</gene>
<dbReference type="KEGG" id="lgi:LOTGIDRAFT_170334"/>
<dbReference type="GeneID" id="20241378"/>
<sequence>MSNVKTRGNTGSAKVKDVFETINNEMEDDNFSIEDGETVIEHSDPATSKSVMKASTSRPQTTMSTSTALLGQFSNIVPHVNNSCLNGPVAEHNTEDQSEDTELMSLQQQLLSIRTERRKALIRKQIAEERTRIDALYQLPPATLNPTANPGTTHVPAVQQGGVTISFLEQTVSRLRGKGWAKSTIGAYKTHLKCYMEFCRRIPFIMTKEEQVELLAKARGECEDKMYKYYNKTLYVNKFQQANRKFRPADEKFLHIKKTNLSYLHYYKGLATLAPTGMNSSYI</sequence>
<reference evidence="1 2" key="1">
    <citation type="journal article" date="2013" name="Nature">
        <title>Insights into bilaterian evolution from three spiralian genomes.</title>
        <authorList>
            <person name="Simakov O."/>
            <person name="Marletaz F."/>
            <person name="Cho S.J."/>
            <person name="Edsinger-Gonzales E."/>
            <person name="Havlak P."/>
            <person name="Hellsten U."/>
            <person name="Kuo D.H."/>
            <person name="Larsson T."/>
            <person name="Lv J."/>
            <person name="Arendt D."/>
            <person name="Savage R."/>
            <person name="Osoegawa K."/>
            <person name="de Jong P."/>
            <person name="Grimwood J."/>
            <person name="Chapman J.A."/>
            <person name="Shapiro H."/>
            <person name="Aerts A."/>
            <person name="Otillar R.P."/>
            <person name="Terry A.Y."/>
            <person name="Boore J.L."/>
            <person name="Grigoriev I.V."/>
            <person name="Lindberg D.R."/>
            <person name="Seaver E.C."/>
            <person name="Weisblat D.A."/>
            <person name="Putnam N.H."/>
            <person name="Rokhsar D.S."/>
        </authorList>
    </citation>
    <scope>NUCLEOTIDE SEQUENCE [LARGE SCALE GENOMIC DNA]</scope>
</reference>
<dbReference type="CTD" id="20241378"/>
<dbReference type="Proteomes" id="UP000030746">
    <property type="component" value="Unassembled WGS sequence"/>
</dbReference>
<evidence type="ECO:0000313" key="1">
    <source>
        <dbReference type="EMBL" id="ESO82059.1"/>
    </source>
</evidence>
<evidence type="ECO:0000313" key="2">
    <source>
        <dbReference type="Proteomes" id="UP000030746"/>
    </source>
</evidence>
<dbReference type="EMBL" id="KB204047">
    <property type="protein sequence ID" value="ESO82059.1"/>
    <property type="molecule type" value="Genomic_DNA"/>
</dbReference>
<accession>V4B1G7</accession>
<dbReference type="HOGENOM" id="CLU_984441_0_0_1"/>
<proteinExistence type="predicted"/>
<keyword evidence="2" id="KW-1185">Reference proteome</keyword>
<organism evidence="1 2">
    <name type="scientific">Lottia gigantea</name>
    <name type="common">Giant owl limpet</name>
    <dbReference type="NCBI Taxonomy" id="225164"/>
    <lineage>
        <taxon>Eukaryota</taxon>
        <taxon>Metazoa</taxon>
        <taxon>Spiralia</taxon>
        <taxon>Lophotrochozoa</taxon>
        <taxon>Mollusca</taxon>
        <taxon>Gastropoda</taxon>
        <taxon>Patellogastropoda</taxon>
        <taxon>Lottioidea</taxon>
        <taxon>Lottiidae</taxon>
        <taxon>Lottia</taxon>
    </lineage>
</organism>